<evidence type="ECO:0008006" key="2">
    <source>
        <dbReference type="Google" id="ProtNLM"/>
    </source>
</evidence>
<evidence type="ECO:0000313" key="1">
    <source>
        <dbReference type="EMBL" id="KKN32473.1"/>
    </source>
</evidence>
<organism evidence="1">
    <name type="scientific">marine sediment metagenome</name>
    <dbReference type="NCBI Taxonomy" id="412755"/>
    <lineage>
        <taxon>unclassified sequences</taxon>
        <taxon>metagenomes</taxon>
        <taxon>ecological metagenomes</taxon>
    </lineage>
</organism>
<dbReference type="AlphaFoldDB" id="A0A0F9STE9"/>
<name>A0A0F9STE9_9ZZZZ</name>
<dbReference type="SUPFAM" id="SSF102114">
    <property type="entry name" value="Radical SAM enzymes"/>
    <property type="match status" value="1"/>
</dbReference>
<protein>
    <recommendedName>
        <fullName evidence="2">Radical SAM core domain-containing protein</fullName>
    </recommendedName>
</protein>
<accession>A0A0F9STE9</accession>
<comment type="caution">
    <text evidence="1">The sequence shown here is derived from an EMBL/GenBank/DDBJ whole genome shotgun (WGS) entry which is preliminary data.</text>
</comment>
<reference evidence="1" key="1">
    <citation type="journal article" date="2015" name="Nature">
        <title>Complex archaea that bridge the gap between prokaryotes and eukaryotes.</title>
        <authorList>
            <person name="Spang A."/>
            <person name="Saw J.H."/>
            <person name="Jorgensen S.L."/>
            <person name="Zaremba-Niedzwiedzka K."/>
            <person name="Martijn J."/>
            <person name="Lind A.E."/>
            <person name="van Eijk R."/>
            <person name="Schleper C."/>
            <person name="Guy L."/>
            <person name="Ettema T.J."/>
        </authorList>
    </citation>
    <scope>NUCLEOTIDE SEQUENCE</scope>
</reference>
<gene>
    <name evidence="1" type="ORF">LCGC14_0813500</name>
</gene>
<dbReference type="EMBL" id="LAZR01002251">
    <property type="protein sequence ID" value="KKN32473.1"/>
    <property type="molecule type" value="Genomic_DNA"/>
</dbReference>
<dbReference type="InterPro" id="IPR058240">
    <property type="entry name" value="rSAM_sf"/>
</dbReference>
<proteinExistence type="predicted"/>
<sequence>MLSCQSRVDSLYRNPWLIDLMHKAGMRQVFLGIESVHQQSLDAMNKT</sequence>